<protein>
    <recommendedName>
        <fullName evidence="5">Colicin-M</fullName>
    </recommendedName>
</protein>
<reference evidence="3 4" key="1">
    <citation type="submission" date="2008-03" db="EMBL/GenBank/DDBJ databases">
        <title>Sequencing of the draft genome and assembly of Burkholderia ambifaria MEX-5.</title>
        <authorList>
            <consortium name="US DOE Joint Genome Institute (JGI-PGF)"/>
            <person name="Copeland A."/>
            <person name="Lucas S."/>
            <person name="Lapidus A."/>
            <person name="Glavina del Rio T."/>
            <person name="Dalin E."/>
            <person name="Tice H."/>
            <person name="Bruce D."/>
            <person name="Goodwin L."/>
            <person name="Pitluck S."/>
            <person name="Larimer F."/>
            <person name="Land M.L."/>
            <person name="Hauser L."/>
            <person name="Tiedje J."/>
            <person name="Richardson P."/>
        </authorList>
    </citation>
    <scope>NUCLEOTIDE SEQUENCE [LARGE SCALE GENOMIC DNA]</scope>
    <source>
        <strain evidence="3 4">MEX-5</strain>
    </source>
</reference>
<gene>
    <name evidence="3" type="ORF">BamMEX5DRAFT_6664</name>
</gene>
<evidence type="ECO:0000313" key="3">
    <source>
        <dbReference type="EMBL" id="EDT37562.1"/>
    </source>
</evidence>
<name>B1TFU8_9BURK</name>
<evidence type="ECO:0000256" key="1">
    <source>
        <dbReference type="SAM" id="MobiDB-lite"/>
    </source>
</evidence>
<dbReference type="InterPro" id="IPR028056">
    <property type="entry name" value="Colicin_M"/>
</dbReference>
<dbReference type="AlphaFoldDB" id="B1TFU8"/>
<feature type="signal peptide" evidence="2">
    <location>
        <begin position="1"/>
        <end position="41"/>
    </location>
</feature>
<feature type="chain" id="PRO_5002769544" description="Colicin-M" evidence="2">
    <location>
        <begin position="42"/>
        <end position="379"/>
    </location>
</feature>
<keyword evidence="2" id="KW-0732">Signal</keyword>
<accession>B1TFU8</accession>
<feature type="region of interest" description="Disordered" evidence="1">
    <location>
        <begin position="349"/>
        <end position="379"/>
    </location>
</feature>
<dbReference type="Pfam" id="PF14859">
    <property type="entry name" value="Colicin_M"/>
    <property type="match status" value="1"/>
</dbReference>
<dbReference type="GO" id="GO:0042742">
    <property type="term" value="P:defense response to bacterium"/>
    <property type="evidence" value="ECO:0007669"/>
    <property type="project" value="InterPro"/>
</dbReference>
<dbReference type="Proteomes" id="UP000004814">
    <property type="component" value="Unassembled WGS sequence"/>
</dbReference>
<evidence type="ECO:0000313" key="4">
    <source>
        <dbReference type="Proteomes" id="UP000004814"/>
    </source>
</evidence>
<feature type="compositionally biased region" description="Polar residues" evidence="1">
    <location>
        <begin position="349"/>
        <end position="358"/>
    </location>
</feature>
<evidence type="ECO:0000256" key="2">
    <source>
        <dbReference type="SAM" id="SignalP"/>
    </source>
</evidence>
<dbReference type="RefSeq" id="WP_006762393.1">
    <property type="nucleotide sequence ID" value="NZ_ABLK01000434.1"/>
</dbReference>
<dbReference type="EMBL" id="ABLK01000434">
    <property type="protein sequence ID" value="EDT37562.1"/>
    <property type="molecule type" value="Genomic_DNA"/>
</dbReference>
<comment type="caution">
    <text evidence="3">The sequence shown here is derived from an EMBL/GenBank/DDBJ whole genome shotgun (WGS) entry which is preliminary data.</text>
</comment>
<sequence>MIKKLSKYERVVDTNRTRRLVLRASGAVPLLGLLSSSKSLAAPPDPMLPVISVTGGPITDMYYPGSGTLGTGPLPPSRIPSVLANGNISGPVLRVGELYLVNGKKILEAIERGDSNGTLVEFATGLEHATESAVRAQAAVYGLVTQWLATGGYINQPGANQYAFTRVGSMSTLFGVFSTWYFRNLPSRPASEFAFYGSPFMSIAAIYYWMFGDGSPRTMNIQSLNLAMSLSDFAQINRAVENPAYSHGTYFFDSEFSTNLFDHHTKDLWAAGVIGRVSGRVTGTLEMSDKGDYVFAGSFTLNPDRYKAYDSNRTLTQEVLTKFLGLLGTFGHKDYDIIFTGSQNITFSGKRPSANQMPVNPGEAVHRPSFGGRPRPSGT</sequence>
<proteinExistence type="predicted"/>
<dbReference type="PATRIC" id="fig|396597.7.peg.700"/>
<organism evidence="3 4">
    <name type="scientific">Burkholderia ambifaria MEX-5</name>
    <dbReference type="NCBI Taxonomy" id="396597"/>
    <lineage>
        <taxon>Bacteria</taxon>
        <taxon>Pseudomonadati</taxon>
        <taxon>Pseudomonadota</taxon>
        <taxon>Betaproteobacteria</taxon>
        <taxon>Burkholderiales</taxon>
        <taxon>Burkholderiaceae</taxon>
        <taxon>Burkholderia</taxon>
        <taxon>Burkholderia cepacia complex</taxon>
    </lineage>
</organism>
<dbReference type="Gene3D" id="3.30.450.400">
    <property type="entry name" value="Colicin M, catalytic domain"/>
    <property type="match status" value="1"/>
</dbReference>
<evidence type="ECO:0008006" key="5">
    <source>
        <dbReference type="Google" id="ProtNLM"/>
    </source>
</evidence>